<comment type="function">
    <text evidence="10">Mannosyltransferase that operates in the biosynthetic pathway of dolichol-linked oligosaccharides, the glycan precursors employed in protein asparagine (N)-glycosylation. The assembly of dolichol-linked oligosaccharides begins on the cytosolic side of the endoplasmic reticulum membrane and finishes in its lumen. The sequential addition of sugars to dolichol pyrophosphate produces dolichol-linked oligosaccharides containing fourteen sugars, including two GlcNAcs, nine mannoses and three glucoses. Once assembled, the oligosaccharide is transferred from the lipid to nascent proteins by oligosaccharyltransferases. In the lumen of the endoplasmic reticulum, adds the eighth mannose residue in an alpha-1,6 linkage onto Man(7)GlcNAc(2)-PP-dolichol to produce Man(8)GlcNAc(2)-PP-dolichol.</text>
</comment>
<dbReference type="OrthoDB" id="19039at2759"/>
<evidence type="ECO:0000313" key="16">
    <source>
        <dbReference type="Proteomes" id="UP000677054"/>
    </source>
</evidence>
<feature type="signal peptide" evidence="14">
    <location>
        <begin position="1"/>
        <end position="23"/>
    </location>
</feature>
<keyword evidence="4 12" id="KW-0328">Glycosyltransferase</keyword>
<feature type="compositionally biased region" description="Basic and acidic residues" evidence="13">
    <location>
        <begin position="504"/>
        <end position="519"/>
    </location>
</feature>
<evidence type="ECO:0000256" key="7">
    <source>
        <dbReference type="ARBA" id="ARBA00022824"/>
    </source>
</evidence>
<organism evidence="15">
    <name type="scientific">Darwinula stevensoni</name>
    <dbReference type="NCBI Taxonomy" id="69355"/>
    <lineage>
        <taxon>Eukaryota</taxon>
        <taxon>Metazoa</taxon>
        <taxon>Ecdysozoa</taxon>
        <taxon>Arthropoda</taxon>
        <taxon>Crustacea</taxon>
        <taxon>Oligostraca</taxon>
        <taxon>Ostracoda</taxon>
        <taxon>Podocopa</taxon>
        <taxon>Podocopida</taxon>
        <taxon>Darwinulocopina</taxon>
        <taxon>Darwinuloidea</taxon>
        <taxon>Darwinulidae</taxon>
        <taxon>Darwinula</taxon>
    </lineage>
</organism>
<keyword evidence="9 12" id="KW-0472">Membrane</keyword>
<evidence type="ECO:0000256" key="4">
    <source>
        <dbReference type="ARBA" id="ARBA00022676"/>
    </source>
</evidence>
<evidence type="ECO:0000256" key="3">
    <source>
        <dbReference type="ARBA" id="ARBA00007063"/>
    </source>
</evidence>
<evidence type="ECO:0000313" key="15">
    <source>
        <dbReference type="EMBL" id="CAD7248570.1"/>
    </source>
</evidence>
<sequence>MQWEVLMLILVVIEVLICPYTKVEESFNLQATHDLLYHGLHIDKYDHLEFPGVVPRTFIGPIVLAITASPIALLQRLMQFSKLWVQIFARICLGLGVVFSFSLFRKSYESEFGQSSSRWLVFLTLSQFHFLFYSTRTLPNTFAVILALLAYHNWLKRNVRGFIWSSGAAIIIFRGELSILFGTILIFELYRKKISFMELLKNVVPAGVVLISLTVAIDSIFWRRLLWPEGEVLWFNVVLNQSHEWGTHPFLWYWYSAIPRSLGISAILLIPAVVLDRRLLQFLLPVTIYILLYSFLPHKELRFIIYTMPLLNAAIARVCSILWERRLKSRIEALIAISTVVHILANAIFALFLLRISSFNYPGGEAMQILHEQHGLLPSVHVHIDVFPAQTGVSRFTQINDNWIYNKTEGLKVGGPDMMSYTHLLVEGSSPESWRIKHYMRTHHILSVISGFSHVSLDYRDFPPVKVRSKPRIYILHKIAQPTSFEEMQGKAALEQQTDDNTSPDDHVSVKKKPTRDET</sequence>
<dbReference type="AlphaFoldDB" id="A0A7R9A6J9"/>
<feature type="transmembrane region" description="Helical" evidence="12">
    <location>
        <begin position="87"/>
        <end position="104"/>
    </location>
</feature>
<feature type="transmembrane region" description="Helical" evidence="12">
    <location>
        <begin position="303"/>
        <end position="323"/>
    </location>
</feature>
<dbReference type="GO" id="GO:0005789">
    <property type="term" value="C:endoplasmic reticulum membrane"/>
    <property type="evidence" value="ECO:0007669"/>
    <property type="project" value="UniProtKB-SubCell"/>
</dbReference>
<feature type="transmembrane region" description="Helical" evidence="12">
    <location>
        <begin position="335"/>
        <end position="354"/>
    </location>
</feature>
<keyword evidence="8 12" id="KW-1133">Transmembrane helix</keyword>
<dbReference type="Pfam" id="PF03901">
    <property type="entry name" value="Glyco_transf_22"/>
    <property type="match status" value="1"/>
</dbReference>
<evidence type="ECO:0000256" key="10">
    <source>
        <dbReference type="ARBA" id="ARBA00044721"/>
    </source>
</evidence>
<evidence type="ECO:0000256" key="1">
    <source>
        <dbReference type="ARBA" id="ARBA00004477"/>
    </source>
</evidence>
<keyword evidence="14" id="KW-0732">Signal</keyword>
<feature type="transmembrane region" description="Helical" evidence="12">
    <location>
        <begin position="138"/>
        <end position="155"/>
    </location>
</feature>
<dbReference type="EMBL" id="CAJPEV010001907">
    <property type="protein sequence ID" value="CAG0894820.1"/>
    <property type="molecule type" value="Genomic_DNA"/>
</dbReference>
<gene>
    <name evidence="15" type="ORF">DSTB1V02_LOCUS8382</name>
</gene>
<feature type="chain" id="PRO_5036209688" description="Mannosyltransferase" evidence="14">
    <location>
        <begin position="24"/>
        <end position="519"/>
    </location>
</feature>
<reference evidence="15" key="1">
    <citation type="submission" date="2020-11" db="EMBL/GenBank/DDBJ databases">
        <authorList>
            <person name="Tran Van P."/>
        </authorList>
    </citation>
    <scope>NUCLEOTIDE SEQUENCE</scope>
</reference>
<feature type="transmembrane region" description="Helical" evidence="12">
    <location>
        <begin position="58"/>
        <end position="75"/>
    </location>
</feature>
<comment type="catalytic activity">
    <reaction evidence="11">
        <text>an alpha-D-Man-(1-&gt;2)-alpha-D-Man-(1-&gt;2)-alpha-D-Man-(1-&gt;3)-[alpha-D-Man-(1-&gt;2)-alpha-D-Man-(1-&gt;3)-alpha-D-Man-(1-&gt;6)]-beta-D-Man-(1-&gt;4)-beta-D-GlcNAc-(1-&gt;4)-alpha-D-GlcNAc-diphospho-di-trans,poly-cis-dolichol + a di-trans,poly-cis-dolichyl beta-D-mannosyl phosphate = an alpha-D-Man-(1-&gt;2)-alpha-D-Man-(1-&gt;2)-alpha-D-Man-(1-&gt;3)-[alpha-D-Man-(1-&gt;2)-alpha-D-Man-(1-&gt;3)-[alpha-D-Man-(1-&gt;6)]-alpha-D-Man-(1-&gt;6)]-beta-D-Man-(1-&gt;4)-beta-D-GlcNAc-(1-&gt;4)-alpha-D-GlcNAc-diphospho-di-trans,poly-cis-dolichol + a di-trans,poly-cis-dolichyl phosphate + H(+)</text>
        <dbReference type="Rhea" id="RHEA:29535"/>
        <dbReference type="Rhea" id="RHEA-COMP:19498"/>
        <dbReference type="Rhea" id="RHEA-COMP:19501"/>
        <dbReference type="Rhea" id="RHEA-COMP:19518"/>
        <dbReference type="Rhea" id="RHEA-COMP:19519"/>
        <dbReference type="ChEBI" id="CHEBI:15378"/>
        <dbReference type="ChEBI" id="CHEBI:57683"/>
        <dbReference type="ChEBI" id="CHEBI:58211"/>
        <dbReference type="ChEBI" id="CHEBI:132517"/>
        <dbReference type="ChEBI" id="CHEBI:132519"/>
        <dbReference type="EC" id="2.4.1.260"/>
    </reaction>
    <physiologicalReaction direction="left-to-right" evidence="11">
        <dbReference type="Rhea" id="RHEA:29536"/>
    </physiologicalReaction>
</comment>
<dbReference type="GO" id="GO:0006487">
    <property type="term" value="P:protein N-linked glycosylation"/>
    <property type="evidence" value="ECO:0007669"/>
    <property type="project" value="TreeGrafter"/>
</dbReference>
<comment type="similarity">
    <text evidence="3 12">Belongs to the glycosyltransferase 22 family.</text>
</comment>
<feature type="transmembrane region" description="Helical" evidence="12">
    <location>
        <begin position="279"/>
        <end position="297"/>
    </location>
</feature>
<dbReference type="PANTHER" id="PTHR22760:SF1">
    <property type="entry name" value="DOL-P-MAN:MAN(7)GLCNAC(2)-PP-DOL ALPHA-1,6-MANNOSYLTRANSFERASE"/>
    <property type="match status" value="1"/>
</dbReference>
<comment type="subcellular location">
    <subcellularLocation>
        <location evidence="1 12">Endoplasmic reticulum membrane</location>
        <topology evidence="1 12">Multi-pass membrane protein</topology>
    </subcellularLocation>
</comment>
<dbReference type="EC" id="2.4.1.-" evidence="12"/>
<dbReference type="GO" id="GO:0052917">
    <property type="term" value="F:dol-P-Man:Man(7)GlcNAc(2)-PP-Dol alpha-1,6-mannosyltransferase activity"/>
    <property type="evidence" value="ECO:0007669"/>
    <property type="project" value="UniProtKB-EC"/>
</dbReference>
<comment type="pathway">
    <text evidence="2">Protein modification; protein glycosylation.</text>
</comment>
<evidence type="ECO:0000256" key="5">
    <source>
        <dbReference type="ARBA" id="ARBA00022679"/>
    </source>
</evidence>
<name>A0A7R9A6J9_9CRUS</name>
<evidence type="ECO:0000256" key="2">
    <source>
        <dbReference type="ARBA" id="ARBA00004922"/>
    </source>
</evidence>
<evidence type="ECO:0000256" key="8">
    <source>
        <dbReference type="ARBA" id="ARBA00022989"/>
    </source>
</evidence>
<feature type="region of interest" description="Disordered" evidence="13">
    <location>
        <begin position="487"/>
        <end position="519"/>
    </location>
</feature>
<proteinExistence type="inferred from homology"/>
<evidence type="ECO:0000256" key="9">
    <source>
        <dbReference type="ARBA" id="ARBA00023136"/>
    </source>
</evidence>
<protein>
    <recommendedName>
        <fullName evidence="12">Mannosyltransferase</fullName>
        <ecNumber evidence="12">2.4.1.-</ecNumber>
    </recommendedName>
</protein>
<feature type="transmembrane region" description="Helical" evidence="12">
    <location>
        <begin position="199"/>
        <end position="222"/>
    </location>
</feature>
<keyword evidence="6 12" id="KW-0812">Transmembrane</keyword>
<evidence type="ECO:0000256" key="14">
    <source>
        <dbReference type="SAM" id="SignalP"/>
    </source>
</evidence>
<evidence type="ECO:0000256" key="13">
    <source>
        <dbReference type="SAM" id="MobiDB-lite"/>
    </source>
</evidence>
<accession>A0A7R9A6J9</accession>
<keyword evidence="5" id="KW-0808">Transferase</keyword>
<keyword evidence="7 12" id="KW-0256">Endoplasmic reticulum</keyword>
<feature type="transmembrane region" description="Helical" evidence="12">
    <location>
        <begin position="116"/>
        <end position="133"/>
    </location>
</feature>
<dbReference type="UniPathway" id="UPA00378"/>
<evidence type="ECO:0000256" key="11">
    <source>
        <dbReference type="ARBA" id="ARBA00048899"/>
    </source>
</evidence>
<keyword evidence="16" id="KW-1185">Reference proteome</keyword>
<dbReference type="InterPro" id="IPR005599">
    <property type="entry name" value="GPI_mannosylTrfase"/>
</dbReference>
<dbReference type="Proteomes" id="UP000677054">
    <property type="component" value="Unassembled WGS sequence"/>
</dbReference>
<evidence type="ECO:0000256" key="6">
    <source>
        <dbReference type="ARBA" id="ARBA00022692"/>
    </source>
</evidence>
<dbReference type="EMBL" id="LR901424">
    <property type="protein sequence ID" value="CAD7248570.1"/>
    <property type="molecule type" value="Genomic_DNA"/>
</dbReference>
<dbReference type="PANTHER" id="PTHR22760">
    <property type="entry name" value="GLYCOSYLTRANSFERASE"/>
    <property type="match status" value="1"/>
</dbReference>
<evidence type="ECO:0000256" key="12">
    <source>
        <dbReference type="RuleBase" id="RU363075"/>
    </source>
</evidence>
<feature type="transmembrane region" description="Helical" evidence="12">
    <location>
        <begin position="252"/>
        <end position="272"/>
    </location>
</feature>
<feature type="transmembrane region" description="Helical" evidence="12">
    <location>
        <begin position="161"/>
        <end position="187"/>
    </location>
</feature>